<dbReference type="GO" id="GO:0005737">
    <property type="term" value="C:cytoplasm"/>
    <property type="evidence" value="ECO:0007669"/>
    <property type="project" value="TreeGrafter"/>
</dbReference>
<evidence type="ECO:0000256" key="1">
    <source>
        <dbReference type="PROSITE-ProRule" id="PRU00235"/>
    </source>
</evidence>
<dbReference type="Gene3D" id="2.130.10.30">
    <property type="entry name" value="Regulator of chromosome condensation 1/beta-lactamase-inhibitor protein II"/>
    <property type="match status" value="1"/>
</dbReference>
<evidence type="ECO:0000313" key="2">
    <source>
        <dbReference type="EMBL" id="KAK4115815.1"/>
    </source>
</evidence>
<proteinExistence type="predicted"/>
<sequence length="310" mass="32820">MVLYATGFNAWNQLRFENPGIEEPDDISSFTNVLNGDIDHVRPFFSYTLIRLKNGECQTAGMVPKEHQRLRIATEKSHASFVEASNDAVVVYDGAQTLHQYTSIHNLLSGSPSHTFPNLPNLTQLVAYATGFAALSSTGQVWTWGDERYAACLGRDVTDESPAETPGLVTDLADLPTGPITKLAAGGYILAALTQGNDLYCWGHAGRSPVVADLFSGSEDVDTDRPSPVEIAGGKDIADIAVGDAHLVALTSDGEVYVIGDNGNGQLGLPGVTSVKAWTKVSLDISNGAKQSITGVVAGPRNSFLIASGK</sequence>
<dbReference type="PROSITE" id="PS50012">
    <property type="entry name" value="RCC1_3"/>
    <property type="match status" value="3"/>
</dbReference>
<dbReference type="Proteomes" id="UP001302812">
    <property type="component" value="Unassembled WGS sequence"/>
</dbReference>
<feature type="repeat" description="RCC1" evidence="1">
    <location>
        <begin position="139"/>
        <end position="196"/>
    </location>
</feature>
<evidence type="ECO:0000313" key="3">
    <source>
        <dbReference type="Proteomes" id="UP001302812"/>
    </source>
</evidence>
<dbReference type="GeneID" id="89943178"/>
<gene>
    <name evidence="2" type="ORF">N656DRAFT_842626</name>
</gene>
<dbReference type="InterPro" id="IPR009091">
    <property type="entry name" value="RCC1/BLIP-II"/>
</dbReference>
<dbReference type="InterPro" id="IPR051553">
    <property type="entry name" value="Ran_GTPase-activating"/>
</dbReference>
<dbReference type="GO" id="GO:0005085">
    <property type="term" value="F:guanyl-nucleotide exchange factor activity"/>
    <property type="evidence" value="ECO:0007669"/>
    <property type="project" value="TreeGrafter"/>
</dbReference>
<organism evidence="2 3">
    <name type="scientific">Canariomyces notabilis</name>
    <dbReference type="NCBI Taxonomy" id="2074819"/>
    <lineage>
        <taxon>Eukaryota</taxon>
        <taxon>Fungi</taxon>
        <taxon>Dikarya</taxon>
        <taxon>Ascomycota</taxon>
        <taxon>Pezizomycotina</taxon>
        <taxon>Sordariomycetes</taxon>
        <taxon>Sordariomycetidae</taxon>
        <taxon>Sordariales</taxon>
        <taxon>Chaetomiaceae</taxon>
        <taxon>Canariomyces</taxon>
    </lineage>
</organism>
<reference evidence="2" key="2">
    <citation type="submission" date="2023-05" db="EMBL/GenBank/DDBJ databases">
        <authorList>
            <consortium name="Lawrence Berkeley National Laboratory"/>
            <person name="Steindorff A."/>
            <person name="Hensen N."/>
            <person name="Bonometti L."/>
            <person name="Westerberg I."/>
            <person name="Brannstrom I.O."/>
            <person name="Guillou S."/>
            <person name="Cros-Aarteil S."/>
            <person name="Calhoun S."/>
            <person name="Haridas S."/>
            <person name="Kuo A."/>
            <person name="Mondo S."/>
            <person name="Pangilinan J."/>
            <person name="Riley R."/>
            <person name="Labutti K."/>
            <person name="Andreopoulos B."/>
            <person name="Lipzen A."/>
            <person name="Chen C."/>
            <person name="Yanf M."/>
            <person name="Daum C."/>
            <person name="Ng V."/>
            <person name="Clum A."/>
            <person name="Ohm R."/>
            <person name="Martin F."/>
            <person name="Silar P."/>
            <person name="Natvig D."/>
            <person name="Lalanne C."/>
            <person name="Gautier V."/>
            <person name="Ament-Velasquez S.L."/>
            <person name="Kruys A."/>
            <person name="Hutchinson M.I."/>
            <person name="Powell A.J."/>
            <person name="Barry K."/>
            <person name="Miller A.N."/>
            <person name="Grigoriev I.V."/>
            <person name="Debuchy R."/>
            <person name="Gladieux P."/>
            <person name="Thoren M.H."/>
            <person name="Johannesson H."/>
        </authorList>
    </citation>
    <scope>NUCLEOTIDE SEQUENCE</scope>
    <source>
        <strain evidence="2">CBS 508.74</strain>
    </source>
</reference>
<keyword evidence="3" id="KW-1185">Reference proteome</keyword>
<dbReference type="PANTHER" id="PTHR45982:SF1">
    <property type="entry name" value="REGULATOR OF CHROMOSOME CONDENSATION"/>
    <property type="match status" value="1"/>
</dbReference>
<dbReference type="Pfam" id="PF13540">
    <property type="entry name" value="RCC1_2"/>
    <property type="match status" value="1"/>
</dbReference>
<protein>
    <submittedName>
        <fullName evidence="2">RCC1/BLIP-II</fullName>
    </submittedName>
</protein>
<name>A0AAN6TK14_9PEZI</name>
<dbReference type="SUPFAM" id="SSF50985">
    <property type="entry name" value="RCC1/BLIP-II"/>
    <property type="match status" value="1"/>
</dbReference>
<dbReference type="InterPro" id="IPR000408">
    <property type="entry name" value="Reg_chr_condens"/>
</dbReference>
<dbReference type="PANTHER" id="PTHR45982">
    <property type="entry name" value="REGULATOR OF CHROMOSOME CONDENSATION"/>
    <property type="match status" value="1"/>
</dbReference>
<feature type="repeat" description="RCC1" evidence="1">
    <location>
        <begin position="197"/>
        <end position="253"/>
    </location>
</feature>
<accession>A0AAN6TK14</accession>
<dbReference type="RefSeq" id="XP_064673385.1">
    <property type="nucleotide sequence ID" value="XM_064819052.1"/>
</dbReference>
<reference evidence="2" key="1">
    <citation type="journal article" date="2023" name="Mol. Phylogenet. Evol.">
        <title>Genome-scale phylogeny and comparative genomics of the fungal order Sordariales.</title>
        <authorList>
            <person name="Hensen N."/>
            <person name="Bonometti L."/>
            <person name="Westerberg I."/>
            <person name="Brannstrom I.O."/>
            <person name="Guillou S."/>
            <person name="Cros-Aarteil S."/>
            <person name="Calhoun S."/>
            <person name="Haridas S."/>
            <person name="Kuo A."/>
            <person name="Mondo S."/>
            <person name="Pangilinan J."/>
            <person name="Riley R."/>
            <person name="LaButti K."/>
            <person name="Andreopoulos B."/>
            <person name="Lipzen A."/>
            <person name="Chen C."/>
            <person name="Yan M."/>
            <person name="Daum C."/>
            <person name="Ng V."/>
            <person name="Clum A."/>
            <person name="Steindorff A."/>
            <person name="Ohm R.A."/>
            <person name="Martin F."/>
            <person name="Silar P."/>
            <person name="Natvig D.O."/>
            <person name="Lalanne C."/>
            <person name="Gautier V."/>
            <person name="Ament-Velasquez S.L."/>
            <person name="Kruys A."/>
            <person name="Hutchinson M.I."/>
            <person name="Powell A.J."/>
            <person name="Barry K."/>
            <person name="Miller A.N."/>
            <person name="Grigoriev I.V."/>
            <person name="Debuchy R."/>
            <person name="Gladieux P."/>
            <person name="Hiltunen Thoren M."/>
            <person name="Johannesson H."/>
        </authorList>
    </citation>
    <scope>NUCLEOTIDE SEQUENCE</scope>
    <source>
        <strain evidence="2">CBS 508.74</strain>
    </source>
</reference>
<feature type="repeat" description="RCC1" evidence="1">
    <location>
        <begin position="254"/>
        <end position="309"/>
    </location>
</feature>
<dbReference type="EMBL" id="MU853334">
    <property type="protein sequence ID" value="KAK4115815.1"/>
    <property type="molecule type" value="Genomic_DNA"/>
</dbReference>
<dbReference type="AlphaFoldDB" id="A0AAN6TK14"/>
<comment type="caution">
    <text evidence="2">The sequence shown here is derived from an EMBL/GenBank/DDBJ whole genome shotgun (WGS) entry which is preliminary data.</text>
</comment>